<comment type="caution">
    <text evidence="2">The sequence shown here is derived from an EMBL/GenBank/DDBJ whole genome shotgun (WGS) entry which is preliminary data.</text>
</comment>
<feature type="transmembrane region" description="Helical" evidence="1">
    <location>
        <begin position="107"/>
        <end position="129"/>
    </location>
</feature>
<evidence type="ECO:0008006" key="4">
    <source>
        <dbReference type="Google" id="ProtNLM"/>
    </source>
</evidence>
<dbReference type="PANTHER" id="PTHR45927:SF6">
    <property type="entry name" value="PROTEIN LYK5"/>
    <property type="match status" value="1"/>
</dbReference>
<proteinExistence type="predicted"/>
<gene>
    <name evidence="2" type="ORF">COLO4_08548</name>
</gene>
<keyword evidence="1" id="KW-1133">Transmembrane helix</keyword>
<keyword evidence="3" id="KW-1185">Reference proteome</keyword>
<evidence type="ECO:0000313" key="2">
    <source>
        <dbReference type="EMBL" id="OMP05796.1"/>
    </source>
</evidence>
<name>A0A1R3KFC1_9ROSI</name>
<evidence type="ECO:0000313" key="3">
    <source>
        <dbReference type="Proteomes" id="UP000187203"/>
    </source>
</evidence>
<reference evidence="3" key="1">
    <citation type="submission" date="2013-09" db="EMBL/GenBank/DDBJ databases">
        <title>Corchorus olitorius genome sequencing.</title>
        <authorList>
            <person name="Alam M."/>
            <person name="Haque M.S."/>
            <person name="Islam M.S."/>
            <person name="Emdad E.M."/>
            <person name="Islam M.M."/>
            <person name="Ahmed B."/>
            <person name="Halim A."/>
            <person name="Hossen Q.M.M."/>
            <person name="Hossain M.Z."/>
            <person name="Ahmed R."/>
            <person name="Khan M.M."/>
            <person name="Islam R."/>
            <person name="Rashid M.M."/>
            <person name="Khan S.A."/>
            <person name="Rahman M.S."/>
            <person name="Alam M."/>
            <person name="Yahiya A.S."/>
            <person name="Khan M.S."/>
            <person name="Azam M.S."/>
            <person name="Haque T."/>
            <person name="Lashkar M.Z.H."/>
            <person name="Akhand A.I."/>
            <person name="Morshed G."/>
            <person name="Roy S."/>
            <person name="Uddin K.S."/>
            <person name="Rabeya T."/>
            <person name="Hossain A.S."/>
            <person name="Chowdhury A."/>
            <person name="Snigdha A.R."/>
            <person name="Mortoza M.S."/>
            <person name="Matin S.A."/>
            <person name="Hoque S.M.E."/>
            <person name="Islam M.K."/>
            <person name="Roy D.K."/>
            <person name="Haider R."/>
            <person name="Moosa M.M."/>
            <person name="Elias S.M."/>
            <person name="Hasan A.M."/>
            <person name="Jahan S."/>
            <person name="Shafiuddin M."/>
            <person name="Mahmood N."/>
            <person name="Shommy N.S."/>
        </authorList>
    </citation>
    <scope>NUCLEOTIDE SEQUENCE [LARGE SCALE GENOMIC DNA]</scope>
    <source>
        <strain evidence="3">cv. O-4</strain>
    </source>
</reference>
<dbReference type="STRING" id="93759.A0A1R3KFC1"/>
<dbReference type="Gene3D" id="3.30.200.20">
    <property type="entry name" value="Phosphorylase Kinase, domain 1"/>
    <property type="match status" value="1"/>
</dbReference>
<dbReference type="PANTHER" id="PTHR45927">
    <property type="entry name" value="LYSM-DOMAIN RECEPTOR-LIKE KINASE-RELATED"/>
    <property type="match status" value="1"/>
</dbReference>
<sequence length="303" mass="32966">MECEEKSKDNNITGGFLCNGVKQSCQSYVTFRAELPYDLAVTIAYLLGAQPNLISSFRLNNVSSDVSLIPCKFLEPTIIAPPQAPAPPPPSQISIAPVRNSKSSHKWVFVGIGVATGLLLLFGLLGLHFCSYRHSSLKATLEAPATPKPKPLSDSIAYSHKSWFVSIQGGRYPVESLSTYKFKDLEAATGNFSESNIIKGSVSRGQFQGDAAAVKVMKGDVSAEINLLKKINHNNIVRLLAAEKNDKGEELLSESTKRVLEGVNVREKLQNLIDPTLRSEYPLGFGFLLAQLAKTCVAYHLNA</sequence>
<accession>A0A1R3KFC1</accession>
<dbReference type="InterPro" id="IPR011009">
    <property type="entry name" value="Kinase-like_dom_sf"/>
</dbReference>
<evidence type="ECO:0000256" key="1">
    <source>
        <dbReference type="SAM" id="Phobius"/>
    </source>
</evidence>
<dbReference type="OrthoDB" id="10530618at2759"/>
<keyword evidence="1" id="KW-0812">Transmembrane</keyword>
<keyword evidence="1" id="KW-0472">Membrane</keyword>
<dbReference type="Proteomes" id="UP000187203">
    <property type="component" value="Unassembled WGS sequence"/>
</dbReference>
<dbReference type="InterPro" id="IPR052611">
    <property type="entry name" value="Plant_RLK_LysM"/>
</dbReference>
<protein>
    <recommendedName>
        <fullName evidence="4">Protein kinase domain-containing protein</fullName>
    </recommendedName>
</protein>
<dbReference type="SUPFAM" id="SSF56112">
    <property type="entry name" value="Protein kinase-like (PK-like)"/>
    <property type="match status" value="1"/>
</dbReference>
<dbReference type="AlphaFoldDB" id="A0A1R3KFC1"/>
<dbReference type="EMBL" id="AWUE01013849">
    <property type="protein sequence ID" value="OMP05796.1"/>
    <property type="molecule type" value="Genomic_DNA"/>
</dbReference>
<organism evidence="2 3">
    <name type="scientific">Corchorus olitorius</name>
    <dbReference type="NCBI Taxonomy" id="93759"/>
    <lineage>
        <taxon>Eukaryota</taxon>
        <taxon>Viridiplantae</taxon>
        <taxon>Streptophyta</taxon>
        <taxon>Embryophyta</taxon>
        <taxon>Tracheophyta</taxon>
        <taxon>Spermatophyta</taxon>
        <taxon>Magnoliopsida</taxon>
        <taxon>eudicotyledons</taxon>
        <taxon>Gunneridae</taxon>
        <taxon>Pentapetalae</taxon>
        <taxon>rosids</taxon>
        <taxon>malvids</taxon>
        <taxon>Malvales</taxon>
        <taxon>Malvaceae</taxon>
        <taxon>Grewioideae</taxon>
        <taxon>Apeibeae</taxon>
        <taxon>Corchorus</taxon>
    </lineage>
</organism>